<sequence>MSYTKALKRLQTIRAHVAPNLVEETKEGDNSTHSDSMLRNVSNKKASIWSGFHQKPIKDRINLLKRLYPTLDGDIFLKGSLTPAQADMMVENCVGKIELPLGLGLNFLINGKEYVVPMALEEPSVIAAASSVAKFVSERGGGFKVHTTAPVMASQIVFIGVNYSSAKYLVDMNSQKIVDFCNSHCRVMVSYGGGCRGVRTKKIYELQTEDESRDVMVVELLIDVQESMGMNLCNTLAERCSEFIRNIIGEGKIGLRIATNLCVERMATSFFKIPVDKLAWKDLNGKEVAQGIIRAYEFAVHDIKRTATHNKGIMNGVDAVALALGQDWRGIEAAAHTYATLDGGYRPLTKYRIAKDTSGREFLLGELELPIACASKGGVLGTNPAYNATHLVAGQPTGRQIAGILVSVGLAQNFAAMRALAVEGIQKGHMTLHAKNIAVSAGVPPNLIDEVVAFMSSKGTFDVGTVEDYMKAHKIYSVTKKGNISESSKKTFSTCFVKIDHPDLAETIILNLIIETPEDQKPIHLSITQDPEDKKAFGKIFGDHSYDWILKILLLSNQLTEVTELPGYQKTHQASLCYRLKLITILINRVVTAILRNYKEEGIEIIESVYSVCKGSNVEYKIPSSHFFLHNLLTELIATYRYYIDENIDNKFLREALIEDIMISLFGLKESYKYLYGITGLTKENYSIFIGHSSKRINLTQVLLIDILACDQSRITSEYIKHIVALGQVIELKAVSIRDVHKAELNDNSNYNCYYNWLKIHGKDAQRMNEKNKVEFLKSVDELNAGKISVDTSKIMNQIKFNLLLLNV</sequence>
<dbReference type="Gene3D" id="1.10.8.660">
    <property type="match status" value="1"/>
</dbReference>
<comment type="caution">
    <text evidence="4">The sequence shown here is derived from an EMBL/GenBank/DDBJ whole genome shotgun (WGS) entry which is preliminary data.</text>
</comment>
<proteinExistence type="inferred from homology"/>
<dbReference type="InterPro" id="IPR009029">
    <property type="entry name" value="HMG_CoA_Rdtase_sub-bd_dom_sf"/>
</dbReference>
<comment type="similarity">
    <text evidence="1 3">Belongs to the HMG-CoA reductase family.</text>
</comment>
<dbReference type="GO" id="GO:0005789">
    <property type="term" value="C:endoplasmic reticulum membrane"/>
    <property type="evidence" value="ECO:0007669"/>
    <property type="project" value="UniProtKB-SubCell"/>
</dbReference>
<dbReference type="SUPFAM" id="SSF55035">
    <property type="entry name" value="NAD-binding domain of HMG-CoA reductase"/>
    <property type="match status" value="1"/>
</dbReference>
<evidence type="ECO:0000313" key="4">
    <source>
        <dbReference type="EMBL" id="CAI2384643.1"/>
    </source>
</evidence>
<dbReference type="Gene3D" id="3.90.770.10">
    <property type="entry name" value="3-hydroxy-3-methylglutaryl-coenzyme A Reductase, Chain A, domain 2"/>
    <property type="match status" value="2"/>
</dbReference>
<evidence type="ECO:0000256" key="1">
    <source>
        <dbReference type="ARBA" id="ARBA00007661"/>
    </source>
</evidence>
<dbReference type="InterPro" id="IPR002202">
    <property type="entry name" value="HMG_CoA_Rdtase"/>
</dbReference>
<dbReference type="EMBL" id="CAMPGE010026978">
    <property type="protein sequence ID" value="CAI2384643.1"/>
    <property type="molecule type" value="Genomic_DNA"/>
</dbReference>
<comment type="subcellular location">
    <subcellularLocation>
        <location evidence="3">Endoplasmic reticulum membrane</location>
        <topology evidence="3">Multi-pass membrane protein</topology>
    </subcellularLocation>
</comment>
<evidence type="ECO:0000256" key="3">
    <source>
        <dbReference type="RuleBase" id="RU361219"/>
    </source>
</evidence>
<evidence type="ECO:0000256" key="2">
    <source>
        <dbReference type="ARBA" id="ARBA00023002"/>
    </source>
</evidence>
<keyword evidence="5" id="KW-1185">Reference proteome</keyword>
<accession>A0AAD1Y3D9</accession>
<keyword evidence="3" id="KW-0256">Endoplasmic reticulum</keyword>
<keyword evidence="2 3" id="KW-0560">Oxidoreductase</keyword>
<dbReference type="AlphaFoldDB" id="A0AAD1Y3D9"/>
<dbReference type="PANTHER" id="PTHR10572">
    <property type="entry name" value="3-HYDROXY-3-METHYLGLUTARYL-COENZYME A REDUCTASE"/>
    <property type="match status" value="1"/>
</dbReference>
<name>A0AAD1Y3D9_EUPCR</name>
<dbReference type="InterPro" id="IPR009023">
    <property type="entry name" value="HMG_CoA_Rdtase_NAD(P)-bd_sf"/>
</dbReference>
<dbReference type="InterPro" id="IPR023074">
    <property type="entry name" value="HMG_CoA_Rdtase_cat_sf"/>
</dbReference>
<dbReference type="PANTHER" id="PTHR10572:SF24">
    <property type="entry name" value="3-HYDROXY-3-METHYLGLUTARYL-COENZYME A REDUCTASE"/>
    <property type="match status" value="1"/>
</dbReference>
<dbReference type="Proteomes" id="UP001295684">
    <property type="component" value="Unassembled WGS sequence"/>
</dbReference>
<gene>
    <name evidence="4" type="ORF">ECRASSUSDP1_LOCUS26177</name>
</gene>
<dbReference type="SUPFAM" id="SSF56542">
    <property type="entry name" value="Substrate-binding domain of HMG-CoA reductase"/>
    <property type="match status" value="1"/>
</dbReference>
<dbReference type="GO" id="GO:0015936">
    <property type="term" value="P:coenzyme A metabolic process"/>
    <property type="evidence" value="ECO:0007669"/>
    <property type="project" value="InterPro"/>
</dbReference>
<reference evidence="4" key="1">
    <citation type="submission" date="2023-07" db="EMBL/GenBank/DDBJ databases">
        <authorList>
            <consortium name="AG Swart"/>
            <person name="Singh M."/>
            <person name="Singh A."/>
            <person name="Seah K."/>
            <person name="Emmerich C."/>
        </authorList>
    </citation>
    <scope>NUCLEOTIDE SEQUENCE</scope>
    <source>
        <strain evidence="4">DP1</strain>
    </source>
</reference>
<evidence type="ECO:0000313" key="5">
    <source>
        <dbReference type="Proteomes" id="UP001295684"/>
    </source>
</evidence>
<protein>
    <recommendedName>
        <fullName evidence="3">3-hydroxy-3-methylglutaryl coenzyme A reductase</fullName>
        <shortName evidence="3">HMG-CoA reductase</shortName>
    </recommendedName>
</protein>
<organism evidence="4 5">
    <name type="scientific">Euplotes crassus</name>
    <dbReference type="NCBI Taxonomy" id="5936"/>
    <lineage>
        <taxon>Eukaryota</taxon>
        <taxon>Sar</taxon>
        <taxon>Alveolata</taxon>
        <taxon>Ciliophora</taxon>
        <taxon>Intramacronucleata</taxon>
        <taxon>Spirotrichea</taxon>
        <taxon>Hypotrichia</taxon>
        <taxon>Euplotida</taxon>
        <taxon>Euplotidae</taxon>
        <taxon>Moneuplotes</taxon>
    </lineage>
</organism>
<dbReference type="Pfam" id="PF00368">
    <property type="entry name" value="HMG-CoA_red"/>
    <property type="match status" value="1"/>
</dbReference>
<dbReference type="NCBIfam" id="TIGR00532">
    <property type="entry name" value="HMG_CoA_R_NAD"/>
    <property type="match status" value="1"/>
</dbReference>
<dbReference type="GO" id="GO:0004420">
    <property type="term" value="F:hydroxymethylglutaryl-CoA reductase (NADPH) activity"/>
    <property type="evidence" value="ECO:0007669"/>
    <property type="project" value="InterPro"/>
</dbReference>
<dbReference type="InterPro" id="IPR004553">
    <property type="entry name" value="HMG_CoA_Rdtase_bac-typ"/>
</dbReference>
<dbReference type="PROSITE" id="PS50065">
    <property type="entry name" value="HMG_COA_REDUCTASE_4"/>
    <property type="match status" value="1"/>
</dbReference>